<evidence type="ECO:0000256" key="1">
    <source>
        <dbReference type="SAM" id="MobiDB-lite"/>
    </source>
</evidence>
<name>A0A1F7VEH2_9BACT</name>
<comment type="caution">
    <text evidence="2">The sequence shown here is derived from an EMBL/GenBank/DDBJ whole genome shotgun (WGS) entry which is preliminary data.</text>
</comment>
<dbReference type="STRING" id="1802410.A3H75_02120"/>
<sequence>MNEGEMRERYGELVREFSASLGVYVRDDGEGGLLDERDDRAREMAVYSAEELADMVAAQDLAAMISHGISRMHESLVNRIMFLKGGRLIGALQQMRRSGTLPLQAKAGHAVAGILDGLVVSKGGCVLYRDMAVMLLDASREESRSILSYKVVSAVSAQERALPHSDEEVESVGSVKHGDSATGGDYVESDE</sequence>
<dbReference type="EMBL" id="MGES01000022">
    <property type="protein sequence ID" value="OGL88906.1"/>
    <property type="molecule type" value="Genomic_DNA"/>
</dbReference>
<protein>
    <submittedName>
        <fullName evidence="2">Uncharacterized protein</fullName>
    </submittedName>
</protein>
<reference evidence="2 3" key="1">
    <citation type="journal article" date="2016" name="Nat. Commun.">
        <title>Thousands of microbial genomes shed light on interconnected biogeochemical processes in an aquifer system.</title>
        <authorList>
            <person name="Anantharaman K."/>
            <person name="Brown C.T."/>
            <person name="Hug L.A."/>
            <person name="Sharon I."/>
            <person name="Castelle C.J."/>
            <person name="Probst A.J."/>
            <person name="Thomas B.C."/>
            <person name="Singh A."/>
            <person name="Wilkins M.J."/>
            <person name="Karaoz U."/>
            <person name="Brodie E.L."/>
            <person name="Williams K.H."/>
            <person name="Hubbard S.S."/>
            <person name="Banfield J.F."/>
        </authorList>
    </citation>
    <scope>NUCLEOTIDE SEQUENCE [LARGE SCALE GENOMIC DNA]</scope>
</reference>
<dbReference type="Proteomes" id="UP000176678">
    <property type="component" value="Unassembled WGS sequence"/>
</dbReference>
<dbReference type="AlphaFoldDB" id="A0A1F7VEH2"/>
<evidence type="ECO:0000313" key="2">
    <source>
        <dbReference type="EMBL" id="OGL88906.1"/>
    </source>
</evidence>
<accession>A0A1F7VEH2</accession>
<proteinExistence type="predicted"/>
<gene>
    <name evidence="2" type="ORF">A3H75_02120</name>
</gene>
<feature type="region of interest" description="Disordered" evidence="1">
    <location>
        <begin position="161"/>
        <end position="191"/>
    </location>
</feature>
<organism evidence="2 3">
    <name type="scientific">Candidatus Uhrbacteria bacterium RIFCSPLOWO2_02_FULL_51_9</name>
    <dbReference type="NCBI Taxonomy" id="1802410"/>
    <lineage>
        <taxon>Bacteria</taxon>
        <taxon>Candidatus Uhriibacteriota</taxon>
    </lineage>
</organism>
<evidence type="ECO:0000313" key="3">
    <source>
        <dbReference type="Proteomes" id="UP000176678"/>
    </source>
</evidence>